<keyword evidence="2" id="KW-1185">Reference proteome</keyword>
<dbReference type="OrthoDB" id="9765926at2"/>
<name>A0A5B8YMH3_9FLAO</name>
<reference evidence="1 2" key="1">
    <citation type="submission" date="2019-08" db="EMBL/GenBank/DDBJ databases">
        <title>Antarcticibacterium arcticum sp. nov., a bacterium isolated from marine sediment of the Canadian Beaufort Sea.</title>
        <authorList>
            <person name="Lee Y.M."/>
            <person name="Baek K."/>
            <person name="Lee D.-H."/>
            <person name="Shin S.C."/>
            <person name="Jin Y.K."/>
            <person name="Park Y."/>
        </authorList>
    </citation>
    <scope>NUCLEOTIDE SEQUENCE [LARGE SCALE GENOMIC DNA]</scope>
    <source>
        <strain evidence="1 2">PAMC 28998</strain>
    </source>
</reference>
<dbReference type="EMBL" id="CP042476">
    <property type="protein sequence ID" value="QED38925.1"/>
    <property type="molecule type" value="Genomic_DNA"/>
</dbReference>
<organism evidence="1 2">
    <name type="scientific">Antarcticibacterium arcticum</name>
    <dbReference type="NCBI Taxonomy" id="2585771"/>
    <lineage>
        <taxon>Bacteria</taxon>
        <taxon>Pseudomonadati</taxon>
        <taxon>Bacteroidota</taxon>
        <taxon>Flavobacteriia</taxon>
        <taxon>Flavobacteriales</taxon>
        <taxon>Flavobacteriaceae</taxon>
        <taxon>Antarcticibacterium</taxon>
    </lineage>
</organism>
<accession>A0A5B8YMH3</accession>
<sequence length="472" mass="50486">MKLIFNMKFLYSLLIVFAFVLLGVNKSFSQGDRCSTIQPFCAGDSQLVFPNSNPQSGGRPVAEAGPSYGCLVTQPYPAWYFLKVGEAGSLIFDIIQSENPDGSGTLIDVDFIVWGPFDADDEYCSAASLSAAKIIDCSYEVDAIERMSIPNARVDDIYIVLITNYDESPGYISLQQVNAGSGGSTDCSIVGSALGPDQKVCGSDPVVLDATNPQASDYSWAVFNETTGNFEILPGETGPTLTVSETGNYQVTVKSDFFGSEESDEVLIEFFEIPQANSPPAVIGCTGNGEVVFDLTRANAGIIGSQGGTFTVNFFLNEAAYQNATPIQDPENFSGDVQSVLAILIDNLSECESNLVTVPLETAELPALDWNEISPVCIDLNANLVSGISLGRDLGPSYTYDWSEPNDPDGDGIQNPVLNLNQFPSQRIISLTVTNEETGCGTTFTTEIMVFSPPRAVNVEISGNDFEEGGIG</sequence>
<dbReference type="Proteomes" id="UP000321954">
    <property type="component" value="Chromosome"/>
</dbReference>
<proteinExistence type="predicted"/>
<evidence type="ECO:0008006" key="3">
    <source>
        <dbReference type="Google" id="ProtNLM"/>
    </source>
</evidence>
<dbReference type="AlphaFoldDB" id="A0A5B8YMH3"/>
<evidence type="ECO:0000313" key="2">
    <source>
        <dbReference type="Proteomes" id="UP000321954"/>
    </source>
</evidence>
<evidence type="ECO:0000313" key="1">
    <source>
        <dbReference type="EMBL" id="QED38925.1"/>
    </source>
</evidence>
<protein>
    <recommendedName>
        <fullName evidence="3">PKD domain-containing protein</fullName>
    </recommendedName>
</protein>
<dbReference type="KEGG" id="anp:FK178_14885"/>
<gene>
    <name evidence="1" type="ORF">FK178_14885</name>
</gene>